<dbReference type="AlphaFoldDB" id="A0A3A1WIC9"/>
<sequence length="89" mass="9317">MSPPTIGVVAVVSRACTPGGHVPPADRERIDEAAQAVGYRPNIVARSLSTRRANTIAVAMTRPGTRSLPTVRNGLGNELQATGSRCSCF</sequence>
<evidence type="ECO:0000313" key="2">
    <source>
        <dbReference type="EMBL" id="RIY00713.1"/>
    </source>
</evidence>
<accession>A0A3A1WIC9</accession>
<organism evidence="2 3">
    <name type="scientific">Aureimonas flava</name>
    <dbReference type="NCBI Taxonomy" id="2320271"/>
    <lineage>
        <taxon>Bacteria</taxon>
        <taxon>Pseudomonadati</taxon>
        <taxon>Pseudomonadota</taxon>
        <taxon>Alphaproteobacteria</taxon>
        <taxon>Hyphomicrobiales</taxon>
        <taxon>Aurantimonadaceae</taxon>
        <taxon>Aureimonas</taxon>
    </lineage>
</organism>
<dbReference type="CDD" id="cd01392">
    <property type="entry name" value="HTH_LacI"/>
    <property type="match status" value="1"/>
</dbReference>
<dbReference type="GO" id="GO:0003677">
    <property type="term" value="F:DNA binding"/>
    <property type="evidence" value="ECO:0007669"/>
    <property type="project" value="InterPro"/>
</dbReference>
<dbReference type="PROSITE" id="PS50932">
    <property type="entry name" value="HTH_LACI_2"/>
    <property type="match status" value="1"/>
</dbReference>
<gene>
    <name evidence="2" type="ORF">D3218_09845</name>
</gene>
<dbReference type="SUPFAM" id="SSF47413">
    <property type="entry name" value="lambda repressor-like DNA-binding domains"/>
    <property type="match status" value="1"/>
</dbReference>
<comment type="caution">
    <text evidence="2">The sequence shown here is derived from an EMBL/GenBank/DDBJ whole genome shotgun (WGS) entry which is preliminary data.</text>
</comment>
<dbReference type="RefSeq" id="WP_119539916.1">
    <property type="nucleotide sequence ID" value="NZ_QYRN01000005.1"/>
</dbReference>
<evidence type="ECO:0000313" key="3">
    <source>
        <dbReference type="Proteomes" id="UP000265750"/>
    </source>
</evidence>
<dbReference type="InterPro" id="IPR010982">
    <property type="entry name" value="Lambda_DNA-bd_dom_sf"/>
</dbReference>
<reference evidence="3" key="1">
    <citation type="submission" date="2018-09" db="EMBL/GenBank/DDBJ databases">
        <authorList>
            <person name="Tuo L."/>
        </authorList>
    </citation>
    <scope>NUCLEOTIDE SEQUENCE [LARGE SCALE GENOMIC DNA]</scope>
    <source>
        <strain evidence="3">M2BS4Y-1</strain>
    </source>
</reference>
<name>A0A3A1WIC9_9HYPH</name>
<keyword evidence="3" id="KW-1185">Reference proteome</keyword>
<dbReference type="InterPro" id="IPR000843">
    <property type="entry name" value="HTH_LacI"/>
</dbReference>
<dbReference type="OrthoDB" id="234496at2"/>
<dbReference type="SMART" id="SM00354">
    <property type="entry name" value="HTH_LACI"/>
    <property type="match status" value="1"/>
</dbReference>
<dbReference type="Gene3D" id="1.10.260.40">
    <property type="entry name" value="lambda repressor-like DNA-binding domains"/>
    <property type="match status" value="1"/>
</dbReference>
<protein>
    <submittedName>
        <fullName evidence="2">LacI family transcriptional regulator</fullName>
    </submittedName>
</protein>
<evidence type="ECO:0000259" key="1">
    <source>
        <dbReference type="PROSITE" id="PS50932"/>
    </source>
</evidence>
<dbReference type="Proteomes" id="UP000265750">
    <property type="component" value="Unassembled WGS sequence"/>
</dbReference>
<dbReference type="EMBL" id="QYRN01000005">
    <property type="protein sequence ID" value="RIY00713.1"/>
    <property type="molecule type" value="Genomic_DNA"/>
</dbReference>
<proteinExistence type="predicted"/>
<feature type="domain" description="HTH lacI-type" evidence="1">
    <location>
        <begin position="9"/>
        <end position="50"/>
    </location>
</feature>
<dbReference type="GO" id="GO:0006355">
    <property type="term" value="P:regulation of DNA-templated transcription"/>
    <property type="evidence" value="ECO:0007669"/>
    <property type="project" value="InterPro"/>
</dbReference>